<dbReference type="GO" id="GO:0044183">
    <property type="term" value="F:protein folding chaperone"/>
    <property type="evidence" value="ECO:0007669"/>
    <property type="project" value="TreeGrafter"/>
</dbReference>
<evidence type="ECO:0000259" key="1">
    <source>
        <dbReference type="Pfam" id="PF25436"/>
    </source>
</evidence>
<name>A0A445G5H2_GLYSO</name>
<organism evidence="2 3">
    <name type="scientific">Glycine soja</name>
    <name type="common">Wild soybean</name>
    <dbReference type="NCBI Taxonomy" id="3848"/>
    <lineage>
        <taxon>Eukaryota</taxon>
        <taxon>Viridiplantae</taxon>
        <taxon>Streptophyta</taxon>
        <taxon>Embryophyta</taxon>
        <taxon>Tracheophyta</taxon>
        <taxon>Spermatophyta</taxon>
        <taxon>Magnoliopsida</taxon>
        <taxon>eudicotyledons</taxon>
        <taxon>Gunneridae</taxon>
        <taxon>Pentapetalae</taxon>
        <taxon>rosids</taxon>
        <taxon>fabids</taxon>
        <taxon>Fabales</taxon>
        <taxon>Fabaceae</taxon>
        <taxon>Papilionoideae</taxon>
        <taxon>50 kb inversion clade</taxon>
        <taxon>NPAAA clade</taxon>
        <taxon>indigoferoid/millettioid clade</taxon>
        <taxon>Phaseoleae</taxon>
        <taxon>Glycine</taxon>
        <taxon>Glycine subgen. Soja</taxon>
    </lineage>
</organism>
<dbReference type="EMBL" id="QZWG01000017">
    <property type="protein sequence ID" value="RZB56430.1"/>
    <property type="molecule type" value="Genomic_DNA"/>
</dbReference>
<keyword evidence="3" id="KW-1185">Reference proteome</keyword>
<dbReference type="InterPro" id="IPR057453">
    <property type="entry name" value="BSD2_CRD"/>
</dbReference>
<dbReference type="Pfam" id="PF25436">
    <property type="entry name" value="BSD2_CRD"/>
    <property type="match status" value="1"/>
</dbReference>
<dbReference type="Gramene" id="XM_028354892.1">
    <property type="protein sequence ID" value="XP_028210693.1"/>
    <property type="gene ID" value="LOC114393539"/>
</dbReference>
<evidence type="ECO:0000313" key="3">
    <source>
        <dbReference type="Proteomes" id="UP000289340"/>
    </source>
</evidence>
<proteinExistence type="predicted"/>
<gene>
    <name evidence="2" type="ORF">D0Y65_045548</name>
</gene>
<dbReference type="SUPFAM" id="SSF57938">
    <property type="entry name" value="DnaJ/Hsp40 cysteine-rich domain"/>
    <property type="match status" value="1"/>
</dbReference>
<comment type="caution">
    <text evidence="2">The sequence shown here is derived from an EMBL/GenBank/DDBJ whole genome shotgun (WGS) entry which is preliminary data.</text>
</comment>
<dbReference type="PANTHER" id="PTHR15852">
    <property type="entry name" value="PLASTID TRANSCRIPTIONALLY ACTIVE PROTEIN"/>
    <property type="match status" value="1"/>
</dbReference>
<dbReference type="GO" id="GO:0101031">
    <property type="term" value="C:protein folding chaperone complex"/>
    <property type="evidence" value="ECO:0007669"/>
    <property type="project" value="TreeGrafter"/>
</dbReference>
<dbReference type="GO" id="GO:0009570">
    <property type="term" value="C:chloroplast stroma"/>
    <property type="evidence" value="ECO:0007669"/>
    <property type="project" value="TreeGrafter"/>
</dbReference>
<reference evidence="2 3" key="1">
    <citation type="submission" date="2018-09" db="EMBL/GenBank/DDBJ databases">
        <title>A high-quality reference genome of wild soybean provides a powerful tool to mine soybean genomes.</title>
        <authorList>
            <person name="Xie M."/>
            <person name="Chung C.Y.L."/>
            <person name="Li M.-W."/>
            <person name="Wong F.-L."/>
            <person name="Chan T.-F."/>
            <person name="Lam H.-M."/>
        </authorList>
    </citation>
    <scope>NUCLEOTIDE SEQUENCE [LARGE SCALE GENOMIC DNA]</scope>
    <source>
        <strain evidence="3">cv. W05</strain>
        <tissue evidence="2">Hypocotyl of etiolated seedlings</tissue>
    </source>
</reference>
<dbReference type="PANTHER" id="PTHR15852:SF51">
    <property type="entry name" value="PROTEIN BUNDLE SHEATH DEFECTIVE 2, CHLOROPLASTIC"/>
    <property type="match status" value="1"/>
</dbReference>
<dbReference type="SMR" id="A0A445G5H2"/>
<dbReference type="InterPro" id="IPR036410">
    <property type="entry name" value="HSP_DnaJ_Cys-rich_dom_sf"/>
</dbReference>
<protein>
    <recommendedName>
        <fullName evidence="1">BSD2 cysteine rich domain-containing protein</fullName>
    </recommendedName>
</protein>
<dbReference type="AlphaFoldDB" id="A0A445G5H2"/>
<dbReference type="Proteomes" id="UP000289340">
    <property type="component" value="Chromosome 17"/>
</dbReference>
<evidence type="ECO:0000313" key="2">
    <source>
        <dbReference type="EMBL" id="RZB56430.1"/>
    </source>
</evidence>
<sequence>MAHSLCFAPICSLKSSNRPGAVTGNSVTRKAFEMKEVCQNSEVPNFQSLKVKATEDNTTKSTKVRSIVCSDCDGNGAISCTQCKGTGVNSVDHFNGQFKAGGLCWLCRGKRDILCGSCNGAGFLGGIMSTFDD</sequence>
<accession>A0A445G5H2</accession>
<feature type="domain" description="BSD2 cysteine rich" evidence="1">
    <location>
        <begin position="65"/>
        <end position="133"/>
    </location>
</feature>